<feature type="chain" id="PRO_5040799409" description="DUF3993 domain-containing protein" evidence="1">
    <location>
        <begin position="27"/>
        <end position="180"/>
    </location>
</feature>
<protein>
    <recommendedName>
        <fullName evidence="4">DUF3993 domain-containing protein</fullName>
    </recommendedName>
</protein>
<name>A0A9X1XZK0_9BACL</name>
<comment type="caution">
    <text evidence="2">The sequence shown here is derived from an EMBL/GenBank/DDBJ whole genome shotgun (WGS) entry which is preliminary data.</text>
</comment>
<evidence type="ECO:0008006" key="4">
    <source>
        <dbReference type="Google" id="ProtNLM"/>
    </source>
</evidence>
<dbReference type="AlphaFoldDB" id="A0A9X1XZK0"/>
<reference evidence="2" key="1">
    <citation type="submission" date="2022-04" db="EMBL/GenBank/DDBJ databases">
        <authorList>
            <person name="Seo M.-J."/>
        </authorList>
    </citation>
    <scope>NUCLEOTIDE SEQUENCE</scope>
    <source>
        <strain evidence="2">MBLB2552</strain>
    </source>
</reference>
<sequence length="180" mass="20304">MVNALSKITAALLAVLLLFLFPALQAAQRQEDIRYLAAYRTLVQFTDAVRNKGVVTPTMYEDFVREIEITGGGYEVELEHRHKSYHPEYADPADPTTFLNDFSVVYDAFYTSDILQVMFPAGTGQKRDTYVLQEGDFFAVTVVDRSRGPFDILSEFLYNGAGRDNPSLLTYGGMVLNEDY</sequence>
<evidence type="ECO:0000256" key="1">
    <source>
        <dbReference type="SAM" id="SignalP"/>
    </source>
</evidence>
<dbReference type="EMBL" id="JALPRK010000004">
    <property type="protein sequence ID" value="MCK8486821.1"/>
    <property type="molecule type" value="Genomic_DNA"/>
</dbReference>
<keyword evidence="3" id="KW-1185">Reference proteome</keyword>
<accession>A0A9X1XZK0</accession>
<evidence type="ECO:0000313" key="2">
    <source>
        <dbReference type="EMBL" id="MCK8486821.1"/>
    </source>
</evidence>
<dbReference type="RefSeq" id="WP_248551027.1">
    <property type="nucleotide sequence ID" value="NZ_JALPRK010000004.1"/>
</dbReference>
<dbReference type="Proteomes" id="UP001139534">
    <property type="component" value="Unassembled WGS sequence"/>
</dbReference>
<evidence type="ECO:0000313" key="3">
    <source>
        <dbReference type="Proteomes" id="UP001139534"/>
    </source>
</evidence>
<keyword evidence="1" id="KW-0732">Signal</keyword>
<gene>
    <name evidence="2" type="ORF">M0651_06485</name>
</gene>
<feature type="signal peptide" evidence="1">
    <location>
        <begin position="1"/>
        <end position="26"/>
    </location>
</feature>
<proteinExistence type="predicted"/>
<organism evidence="2 3">
    <name type="scientific">Paenibacillus mellifer</name>
    <dbReference type="NCBI Taxonomy" id="2937794"/>
    <lineage>
        <taxon>Bacteria</taxon>
        <taxon>Bacillati</taxon>
        <taxon>Bacillota</taxon>
        <taxon>Bacilli</taxon>
        <taxon>Bacillales</taxon>
        <taxon>Paenibacillaceae</taxon>
        <taxon>Paenibacillus</taxon>
    </lineage>
</organism>